<dbReference type="RefSeq" id="WP_135246283.1">
    <property type="nucleotide sequence ID" value="NZ_SIHO01000002.1"/>
</dbReference>
<dbReference type="OrthoDB" id="564777at2"/>
<name>A0A4Y9EPI9_9SPHN</name>
<organism evidence="2 3">
    <name type="scientific">Glacieibacterium arshaanense</name>
    <dbReference type="NCBI Taxonomy" id="2511025"/>
    <lineage>
        <taxon>Bacteria</taxon>
        <taxon>Pseudomonadati</taxon>
        <taxon>Pseudomonadota</taxon>
        <taxon>Alphaproteobacteria</taxon>
        <taxon>Sphingomonadales</taxon>
        <taxon>Sphingosinicellaceae</taxon>
        <taxon>Glacieibacterium</taxon>
    </lineage>
</organism>
<dbReference type="AlphaFoldDB" id="A0A4Y9EPI9"/>
<comment type="caution">
    <text evidence="2">The sequence shown here is derived from an EMBL/GenBank/DDBJ whole genome shotgun (WGS) entry which is preliminary data.</text>
</comment>
<dbReference type="Proteomes" id="UP000297737">
    <property type="component" value="Unassembled WGS sequence"/>
</dbReference>
<accession>A0A4Y9EPI9</accession>
<sequence>MHFRSLLALVLVVPLAPVTAAEQVVVPPKARYWMSATTANGMSMGGGMSQADMMKMALGQSGGGGGAQKLLDLDLGSTLAPTGGGPKADALIPPGMNMGASLPLTTPVAKPAQRAPEREDDDFERPKGKLLLFWGCSEKARPGQPVVIDFAAMAAGQVPPNLFAGERVRVARPPSSGNSKTFGEWPYGDKNPRSIPANASLIGNQRVEGNYSPPISFELAQDWLAPLTLSGKGNAAGGQTLVWNAVPAATGYAATMMGGGKSTSGEDSTTMVFWSSSDVQTFISGLTDYLAPAEVQRLIGKKMLMPPSQTQCAIPVEALKAVEGGIVSMVAHGPEINNVSPPRPADPKVPWVQDWVSRTRFRSTAGAMLADGELMTSMGGGMGGGGGHAAAAGGVAPNAKCPPPASANPAEAVGGAIGGSLGSAMGSMFGGKKKKVDPNCPQ</sequence>
<gene>
    <name evidence="2" type="ORF">EUV02_11120</name>
</gene>
<feature type="chain" id="PRO_5021324333" evidence="1">
    <location>
        <begin position="21"/>
        <end position="442"/>
    </location>
</feature>
<keyword evidence="3" id="KW-1185">Reference proteome</keyword>
<feature type="signal peptide" evidence="1">
    <location>
        <begin position="1"/>
        <end position="20"/>
    </location>
</feature>
<evidence type="ECO:0000313" key="2">
    <source>
        <dbReference type="EMBL" id="TFU03691.1"/>
    </source>
</evidence>
<proteinExistence type="predicted"/>
<evidence type="ECO:0000256" key="1">
    <source>
        <dbReference type="SAM" id="SignalP"/>
    </source>
</evidence>
<reference evidence="2 3" key="1">
    <citation type="submission" date="2019-02" db="EMBL/GenBank/DDBJ databases">
        <title>Polymorphobacter sp. isolated from the lake at the Tibet of China.</title>
        <authorList>
            <person name="Li A."/>
        </authorList>
    </citation>
    <scope>NUCLEOTIDE SEQUENCE [LARGE SCALE GENOMIC DNA]</scope>
    <source>
        <strain evidence="2 3">DJ1R-1</strain>
    </source>
</reference>
<keyword evidence="1" id="KW-0732">Signal</keyword>
<protein>
    <submittedName>
        <fullName evidence="2">Uncharacterized protein</fullName>
    </submittedName>
</protein>
<evidence type="ECO:0000313" key="3">
    <source>
        <dbReference type="Proteomes" id="UP000297737"/>
    </source>
</evidence>
<dbReference type="EMBL" id="SIHO01000002">
    <property type="protein sequence ID" value="TFU03691.1"/>
    <property type="molecule type" value="Genomic_DNA"/>
</dbReference>